<dbReference type="Proteomes" id="UP000799754">
    <property type="component" value="Unassembled WGS sequence"/>
</dbReference>
<name>A0ACB6RL44_9PLEO</name>
<gene>
    <name evidence="1" type="ORF">BU25DRAFT_425444</name>
</gene>
<keyword evidence="2" id="KW-1185">Reference proteome</keyword>
<reference evidence="1" key="1">
    <citation type="journal article" date="2020" name="Stud. Mycol.">
        <title>101 Dothideomycetes genomes: a test case for predicting lifestyles and emergence of pathogens.</title>
        <authorList>
            <person name="Haridas S."/>
            <person name="Albert R."/>
            <person name="Binder M."/>
            <person name="Bloem J."/>
            <person name="Labutti K."/>
            <person name="Salamov A."/>
            <person name="Andreopoulos B."/>
            <person name="Baker S."/>
            <person name="Barry K."/>
            <person name="Bills G."/>
            <person name="Bluhm B."/>
            <person name="Cannon C."/>
            <person name="Castanera R."/>
            <person name="Culley D."/>
            <person name="Daum C."/>
            <person name="Ezra D."/>
            <person name="Gonzalez J."/>
            <person name="Henrissat B."/>
            <person name="Kuo A."/>
            <person name="Liang C."/>
            <person name="Lipzen A."/>
            <person name="Lutzoni F."/>
            <person name="Magnuson J."/>
            <person name="Mondo S."/>
            <person name="Nolan M."/>
            <person name="Ohm R."/>
            <person name="Pangilinan J."/>
            <person name="Park H.-J."/>
            <person name="Ramirez L."/>
            <person name="Alfaro M."/>
            <person name="Sun H."/>
            <person name="Tritt A."/>
            <person name="Yoshinaga Y."/>
            <person name="Zwiers L.-H."/>
            <person name="Turgeon B."/>
            <person name="Goodwin S."/>
            <person name="Spatafora J."/>
            <person name="Crous P."/>
            <person name="Grigoriev I."/>
        </authorList>
    </citation>
    <scope>NUCLEOTIDE SEQUENCE</scope>
    <source>
        <strain evidence="1">CBS 525.71</strain>
    </source>
</reference>
<sequence length="131" mass="14301">MGAVCYLPLGLCTLMLVALTRSSFRQAHKVTSVGNGWVGVVVQDKSLSSIAIRPRKTDLGNSGALSTAAEPDFDNHDLVLISSPQPLLQRDHQLHHLQSSSSAHLVPWFGAHDELSMKSWFCSDCLLRAYS</sequence>
<evidence type="ECO:0000313" key="2">
    <source>
        <dbReference type="Proteomes" id="UP000799754"/>
    </source>
</evidence>
<organism evidence="1 2">
    <name type="scientific">Macroventuria anomochaeta</name>
    <dbReference type="NCBI Taxonomy" id="301207"/>
    <lineage>
        <taxon>Eukaryota</taxon>
        <taxon>Fungi</taxon>
        <taxon>Dikarya</taxon>
        <taxon>Ascomycota</taxon>
        <taxon>Pezizomycotina</taxon>
        <taxon>Dothideomycetes</taxon>
        <taxon>Pleosporomycetidae</taxon>
        <taxon>Pleosporales</taxon>
        <taxon>Pleosporineae</taxon>
        <taxon>Didymellaceae</taxon>
        <taxon>Macroventuria</taxon>
    </lineage>
</organism>
<dbReference type="EMBL" id="MU006742">
    <property type="protein sequence ID" value="KAF2622731.1"/>
    <property type="molecule type" value="Genomic_DNA"/>
</dbReference>
<evidence type="ECO:0000313" key="1">
    <source>
        <dbReference type="EMBL" id="KAF2622731.1"/>
    </source>
</evidence>
<comment type="caution">
    <text evidence="1">The sequence shown here is derived from an EMBL/GenBank/DDBJ whole genome shotgun (WGS) entry which is preliminary data.</text>
</comment>
<accession>A0ACB6RL44</accession>
<proteinExistence type="predicted"/>
<protein>
    <submittedName>
        <fullName evidence="1">Uncharacterized protein</fullName>
    </submittedName>
</protein>